<evidence type="ECO:0000256" key="3">
    <source>
        <dbReference type="ARBA" id="ARBA00006924"/>
    </source>
</evidence>
<comment type="cofactor">
    <cofactor evidence="1">
        <name>Zn(2+)</name>
        <dbReference type="ChEBI" id="CHEBI:29105"/>
    </cofactor>
</comment>
<dbReference type="PROSITE" id="PS50305">
    <property type="entry name" value="SIRTUIN"/>
    <property type="match status" value="1"/>
</dbReference>
<keyword evidence="6 16" id="KW-0479">Metal-binding</keyword>
<evidence type="ECO:0000256" key="12">
    <source>
        <dbReference type="ARBA" id="ARBA00042077"/>
    </source>
</evidence>
<dbReference type="AlphaFoldDB" id="G3NQH8"/>
<keyword evidence="8" id="KW-0520">NAD</keyword>
<dbReference type="InterPro" id="IPR050134">
    <property type="entry name" value="NAD-dep_sirtuin_deacylases"/>
</dbReference>
<dbReference type="Ensembl" id="ENSGACT00000007613.2">
    <property type="protein sequence ID" value="ENSGACP00000007594.2"/>
    <property type="gene ID" value="ENSGACG00000005747.2"/>
</dbReference>
<dbReference type="InterPro" id="IPR026591">
    <property type="entry name" value="Sirtuin_cat_small_dom_sf"/>
</dbReference>
<dbReference type="GO" id="GO:0046872">
    <property type="term" value="F:metal ion binding"/>
    <property type="evidence" value="ECO:0007669"/>
    <property type="project" value="UniProtKB-KW"/>
</dbReference>
<dbReference type="CDD" id="cd01408">
    <property type="entry name" value="SIRT1"/>
    <property type="match status" value="1"/>
</dbReference>
<evidence type="ECO:0000256" key="9">
    <source>
        <dbReference type="ARBA" id="ARBA00023242"/>
    </source>
</evidence>
<evidence type="ECO:0000256" key="2">
    <source>
        <dbReference type="ARBA" id="ARBA00004123"/>
    </source>
</evidence>
<dbReference type="Bgee" id="ENSGACG00000005747">
    <property type="expression patterns" value="Expressed in diencephalon and 13 other cell types or tissues"/>
</dbReference>
<feature type="active site" description="Proton acceptor" evidence="16">
    <location>
        <position position="171"/>
    </location>
</feature>
<evidence type="ECO:0000256" key="17">
    <source>
        <dbReference type="SAM" id="MobiDB-lite"/>
    </source>
</evidence>
<keyword evidence="5" id="KW-0808">Transferase</keyword>
<evidence type="ECO:0000256" key="11">
    <source>
        <dbReference type="ARBA" id="ARBA00041829"/>
    </source>
</evidence>
<reference evidence="19 20" key="1">
    <citation type="journal article" date="2021" name="G3 (Bethesda)">
        <title>Improved contiguity of the threespine stickleback genome using long-read sequencing.</title>
        <authorList>
            <person name="Nath S."/>
            <person name="Shaw D.E."/>
            <person name="White M.A."/>
        </authorList>
    </citation>
    <scope>NUCLEOTIDE SEQUENCE [LARGE SCALE GENOMIC DNA]</scope>
    <source>
        <strain evidence="19 20">Lake Benthic</strain>
    </source>
</reference>
<feature type="binding site" evidence="16">
    <location>
        <position position="208"/>
    </location>
    <ligand>
        <name>Zn(2+)</name>
        <dbReference type="ChEBI" id="CHEBI:29105"/>
    </ligand>
</feature>
<keyword evidence="7 16" id="KW-0862">Zinc</keyword>
<feature type="compositionally biased region" description="Acidic residues" evidence="17">
    <location>
        <begin position="343"/>
        <end position="354"/>
    </location>
</feature>
<dbReference type="PANTHER" id="PTHR11085:SF6">
    <property type="entry name" value="NAD-DEPENDENT PROTEIN DEACETYLASE SIRTUIN-2"/>
    <property type="match status" value="1"/>
</dbReference>
<name>G3NQH8_GASAC</name>
<evidence type="ECO:0000256" key="4">
    <source>
        <dbReference type="ARBA" id="ARBA00012928"/>
    </source>
</evidence>
<dbReference type="Proteomes" id="UP000007635">
    <property type="component" value="Chromosome I"/>
</dbReference>
<dbReference type="FunFam" id="3.30.1600.10:FF:000013">
    <property type="entry name" value="NAD-dependent protein deacetylase sirtuin-1"/>
    <property type="match status" value="1"/>
</dbReference>
<evidence type="ECO:0000256" key="6">
    <source>
        <dbReference type="ARBA" id="ARBA00022723"/>
    </source>
</evidence>
<keyword evidence="9" id="KW-0539">Nucleus</keyword>
<evidence type="ECO:0000256" key="14">
    <source>
        <dbReference type="ARBA" id="ARBA00048378"/>
    </source>
</evidence>
<dbReference type="Gene3D" id="3.40.50.1220">
    <property type="entry name" value="TPP-binding domain"/>
    <property type="match status" value="1"/>
</dbReference>
<keyword evidence="20" id="KW-1185">Reference proteome</keyword>
<feature type="region of interest" description="Disordered" evidence="17">
    <location>
        <begin position="328"/>
        <end position="363"/>
    </location>
</feature>
<feature type="binding site" evidence="16">
    <location>
        <position position="205"/>
    </location>
    <ligand>
        <name>Zn(2+)</name>
        <dbReference type="ChEBI" id="CHEBI:29105"/>
    </ligand>
</feature>
<dbReference type="GO" id="GO:0050793">
    <property type="term" value="P:regulation of developmental process"/>
    <property type="evidence" value="ECO:0007669"/>
    <property type="project" value="UniProtKB-ARBA"/>
</dbReference>
<reference evidence="19" key="3">
    <citation type="submission" date="2025-09" db="UniProtKB">
        <authorList>
            <consortium name="Ensembl"/>
        </authorList>
    </citation>
    <scope>IDENTIFICATION</scope>
</reference>
<evidence type="ECO:0000256" key="7">
    <source>
        <dbReference type="ARBA" id="ARBA00022833"/>
    </source>
</evidence>
<accession>G3NQH8</accession>
<dbReference type="GO" id="GO:0140774">
    <property type="term" value="F:NAD-dependent protein depalmitoylase activity"/>
    <property type="evidence" value="ECO:0007669"/>
    <property type="project" value="RHEA"/>
</dbReference>
<dbReference type="InterPro" id="IPR003000">
    <property type="entry name" value="Sirtuin"/>
</dbReference>
<reference evidence="19" key="2">
    <citation type="submission" date="2025-08" db="UniProtKB">
        <authorList>
            <consortium name="Ensembl"/>
        </authorList>
    </citation>
    <scope>IDENTIFICATION</scope>
</reference>
<dbReference type="GO" id="GO:0017136">
    <property type="term" value="F:histone deacetylase activity, NAD-dependent"/>
    <property type="evidence" value="ECO:0007669"/>
    <property type="project" value="TreeGrafter"/>
</dbReference>
<evidence type="ECO:0000256" key="5">
    <source>
        <dbReference type="ARBA" id="ARBA00022679"/>
    </source>
</evidence>
<dbReference type="InterPro" id="IPR029035">
    <property type="entry name" value="DHS-like_NAD/FAD-binding_dom"/>
</dbReference>
<dbReference type="SUPFAM" id="SSF52467">
    <property type="entry name" value="DHS-like NAD/FAD-binding domain"/>
    <property type="match status" value="1"/>
</dbReference>
<evidence type="ECO:0000259" key="18">
    <source>
        <dbReference type="PROSITE" id="PS50305"/>
    </source>
</evidence>
<dbReference type="GO" id="GO:0005634">
    <property type="term" value="C:nucleus"/>
    <property type="evidence" value="ECO:0007669"/>
    <property type="project" value="UniProtKB-SubCell"/>
</dbReference>
<evidence type="ECO:0000313" key="20">
    <source>
        <dbReference type="Proteomes" id="UP000007635"/>
    </source>
</evidence>
<comment type="subcellular location">
    <subcellularLocation>
        <location evidence="2">Nucleus</location>
    </subcellularLocation>
</comment>
<feature type="binding site" evidence="16">
    <location>
        <position position="184"/>
    </location>
    <ligand>
        <name>Zn(2+)</name>
        <dbReference type="ChEBI" id="CHEBI:29105"/>
    </ligand>
</feature>
<evidence type="ECO:0000313" key="19">
    <source>
        <dbReference type="Ensembl" id="ENSGACP00000007594.2"/>
    </source>
</evidence>
<comment type="catalytic activity">
    <reaction evidence="14">
        <text>N(6)-hexadecanoyl-L-lysyl-[protein] + NAD(+) + H2O = 2''-O-hexadecanoyl-ADP-D-ribose + nicotinamide + L-lysyl-[protein]</text>
        <dbReference type="Rhea" id="RHEA:70563"/>
        <dbReference type="Rhea" id="RHEA-COMP:9752"/>
        <dbReference type="Rhea" id="RHEA-COMP:14175"/>
        <dbReference type="ChEBI" id="CHEBI:15377"/>
        <dbReference type="ChEBI" id="CHEBI:17154"/>
        <dbReference type="ChEBI" id="CHEBI:29969"/>
        <dbReference type="ChEBI" id="CHEBI:57540"/>
        <dbReference type="ChEBI" id="CHEBI:138936"/>
        <dbReference type="ChEBI" id="CHEBI:189673"/>
    </reaction>
    <physiologicalReaction direction="left-to-right" evidence="14">
        <dbReference type="Rhea" id="RHEA:70564"/>
    </physiologicalReaction>
</comment>
<dbReference type="GO" id="GO:0070403">
    <property type="term" value="F:NAD+ binding"/>
    <property type="evidence" value="ECO:0007669"/>
    <property type="project" value="InterPro"/>
</dbReference>
<feature type="binding site" evidence="16">
    <location>
        <position position="179"/>
    </location>
    <ligand>
        <name>Zn(2+)</name>
        <dbReference type="ChEBI" id="CHEBI:29105"/>
    </ligand>
</feature>
<dbReference type="EC" id="2.3.1.286" evidence="4"/>
<evidence type="ECO:0000256" key="16">
    <source>
        <dbReference type="PROSITE-ProRule" id="PRU00236"/>
    </source>
</evidence>
<evidence type="ECO:0000256" key="8">
    <source>
        <dbReference type="ARBA" id="ARBA00023027"/>
    </source>
</evidence>
<dbReference type="InterPro" id="IPR026590">
    <property type="entry name" value="Ssirtuin_cat_dom"/>
</dbReference>
<evidence type="ECO:0000256" key="1">
    <source>
        <dbReference type="ARBA" id="ARBA00001947"/>
    </source>
</evidence>
<evidence type="ECO:0000256" key="15">
    <source>
        <dbReference type="ARBA" id="ARBA00048905"/>
    </source>
</evidence>
<protein>
    <recommendedName>
        <fullName evidence="10">NAD-dependent protein deacetylase sirtuin-2</fullName>
        <ecNumber evidence="4">2.3.1.286</ecNumber>
    </recommendedName>
    <alternativeName>
        <fullName evidence="12">NAD-dependent protein defatty-acylase sirtuin-2</fullName>
    </alternativeName>
    <alternativeName>
        <fullName evidence="13">Regulatory protein SIR2 homolog 2</fullName>
    </alternativeName>
    <alternativeName>
        <fullName evidence="11">SIR2-like protein 2</fullName>
    </alternativeName>
</protein>
<dbReference type="GO" id="GO:0140773">
    <property type="term" value="F:NAD-dependent protein demyristoylase activity"/>
    <property type="evidence" value="ECO:0007669"/>
    <property type="project" value="RHEA"/>
</dbReference>
<dbReference type="GeneTree" id="ENSGT00940000157514"/>
<dbReference type="Gene3D" id="3.30.1600.10">
    <property type="entry name" value="SIR2/SIRT2 'Small Domain"/>
    <property type="match status" value="1"/>
</dbReference>
<comment type="catalytic activity">
    <reaction evidence="15">
        <text>N(6)-tetradecanoyl-L-lysyl-[protein] + NAD(+) + H2O = 2''-O-tetradecanoyl-ADP-D-ribose + nicotinamide + L-lysyl-[protein]</text>
        <dbReference type="Rhea" id="RHEA:70567"/>
        <dbReference type="Rhea" id="RHEA-COMP:9752"/>
        <dbReference type="Rhea" id="RHEA-COMP:15437"/>
        <dbReference type="ChEBI" id="CHEBI:15377"/>
        <dbReference type="ChEBI" id="CHEBI:17154"/>
        <dbReference type="ChEBI" id="CHEBI:29969"/>
        <dbReference type="ChEBI" id="CHEBI:57540"/>
        <dbReference type="ChEBI" id="CHEBI:141129"/>
        <dbReference type="ChEBI" id="CHEBI:189674"/>
    </reaction>
    <physiologicalReaction direction="left-to-right" evidence="15">
        <dbReference type="Rhea" id="RHEA:70568"/>
    </physiologicalReaction>
</comment>
<sequence length="375" mass="41421">MHSVVFTLEWHRHLSFPFAFLPVDFLRNLFSSSLGLGSADKVLDELTLEGVAEYIKSGKCENIICMVGAGISTSAGIPDFRSPGTGLYANLQKYKLPYPEAIFQIDYFKKHPEPFFALAKELYPGQFKPTLCHYFIKLLKDKGYLRRCYTQNIDTLERVAGLEGDDLIEAHGTFYTSHCVSFSCRQKYNLDWMRDKIFSEDIPRCDKCKSLVKPDIVFFGESLPVRFFTSMKMDFPRCDLLLIMGTSLQVQPFAGLVVSSSFSFCQRCVCLCVCLSAQADPLFGLVGFGGGMDFDTDKAYRDVAHISTCDDGCLAFAELLGWKKAGESEGAQQLPSPCGAGSLEEEEEDDDDDGGGLFGSDASTGVAVSFSIGGH</sequence>
<evidence type="ECO:0000256" key="13">
    <source>
        <dbReference type="ARBA" id="ARBA00043039"/>
    </source>
</evidence>
<dbReference type="GO" id="GO:0051239">
    <property type="term" value="P:regulation of multicellular organismal process"/>
    <property type="evidence" value="ECO:0007669"/>
    <property type="project" value="UniProtKB-ARBA"/>
</dbReference>
<organism evidence="19 20">
    <name type="scientific">Gasterosteus aculeatus aculeatus</name>
    <name type="common">three-spined stickleback</name>
    <dbReference type="NCBI Taxonomy" id="481459"/>
    <lineage>
        <taxon>Eukaryota</taxon>
        <taxon>Metazoa</taxon>
        <taxon>Chordata</taxon>
        <taxon>Craniata</taxon>
        <taxon>Vertebrata</taxon>
        <taxon>Euteleostomi</taxon>
        <taxon>Actinopterygii</taxon>
        <taxon>Neopterygii</taxon>
        <taxon>Teleostei</taxon>
        <taxon>Neoteleostei</taxon>
        <taxon>Acanthomorphata</taxon>
        <taxon>Eupercaria</taxon>
        <taxon>Perciformes</taxon>
        <taxon>Cottioidei</taxon>
        <taxon>Gasterosteales</taxon>
        <taxon>Gasterosteidae</taxon>
        <taxon>Gasterosteus</taxon>
    </lineage>
</organism>
<dbReference type="Pfam" id="PF02146">
    <property type="entry name" value="SIR2"/>
    <property type="match status" value="1"/>
</dbReference>
<feature type="domain" description="Deacetylase sirtuin-type" evidence="18">
    <location>
        <begin position="41"/>
        <end position="323"/>
    </location>
</feature>
<dbReference type="PANTHER" id="PTHR11085">
    <property type="entry name" value="NAD-DEPENDENT PROTEIN DEACYLASE SIRTUIN-5, MITOCHONDRIAL-RELATED"/>
    <property type="match status" value="1"/>
</dbReference>
<comment type="similarity">
    <text evidence="3">Belongs to the sirtuin family. Class I subfamily.</text>
</comment>
<proteinExistence type="inferred from homology"/>
<evidence type="ECO:0000256" key="10">
    <source>
        <dbReference type="ARBA" id="ARBA00040697"/>
    </source>
</evidence>